<name>A0A1T4S280_9ACTN</name>
<organism evidence="2 3">
    <name type="scientific">Marinactinospora thermotolerans DSM 45154</name>
    <dbReference type="NCBI Taxonomy" id="1122192"/>
    <lineage>
        <taxon>Bacteria</taxon>
        <taxon>Bacillati</taxon>
        <taxon>Actinomycetota</taxon>
        <taxon>Actinomycetes</taxon>
        <taxon>Streptosporangiales</taxon>
        <taxon>Nocardiopsidaceae</taxon>
        <taxon>Marinactinospora</taxon>
    </lineage>
</organism>
<dbReference type="STRING" id="1122192.SAMN02745673_03097"/>
<evidence type="ECO:0000313" key="3">
    <source>
        <dbReference type="Proteomes" id="UP000190637"/>
    </source>
</evidence>
<dbReference type="Proteomes" id="UP000190637">
    <property type="component" value="Unassembled WGS sequence"/>
</dbReference>
<dbReference type="RefSeq" id="WP_078762395.1">
    <property type="nucleotide sequence ID" value="NZ_FUWS01000008.1"/>
</dbReference>
<keyword evidence="3" id="KW-1185">Reference proteome</keyword>
<feature type="domain" description="Phospholipase/carboxylesterase/thioesterase" evidence="1">
    <location>
        <begin position="13"/>
        <end position="204"/>
    </location>
</feature>
<dbReference type="SUPFAM" id="SSF53474">
    <property type="entry name" value="alpha/beta-Hydrolases"/>
    <property type="match status" value="1"/>
</dbReference>
<dbReference type="GO" id="GO:0016787">
    <property type="term" value="F:hydrolase activity"/>
    <property type="evidence" value="ECO:0007669"/>
    <property type="project" value="InterPro"/>
</dbReference>
<protein>
    <submittedName>
        <fullName evidence="2">Phospholipase/carboxylesterase</fullName>
    </submittedName>
</protein>
<dbReference type="EMBL" id="FUWS01000008">
    <property type="protein sequence ID" value="SKA22335.1"/>
    <property type="molecule type" value="Genomic_DNA"/>
</dbReference>
<sequence length="211" mass="22133">MSALGFVHLFEPATRPDADTLLLLHGTGGDEHDLLGLGRTLAPGAALLSPRGKVDENGAGRWFRRVREGVFDVDDVIRRAHELGDFVEEAAGAYGVDPSGLTAVGFSNGANIAAALLLLRPGLLRAAVLLAPAAPLQGRRPEPVDLTGTRVFVGAGTSDPITPLDQAELLVEQLRERGADVWLRTHAGGHAPSPEVVADARTWLAGPRPAS</sequence>
<reference evidence="2 3" key="1">
    <citation type="submission" date="2017-02" db="EMBL/GenBank/DDBJ databases">
        <authorList>
            <person name="Peterson S.W."/>
        </authorList>
    </citation>
    <scope>NUCLEOTIDE SEQUENCE [LARGE SCALE GENOMIC DNA]</scope>
    <source>
        <strain evidence="2 3">DSM 45154</strain>
    </source>
</reference>
<evidence type="ECO:0000313" key="2">
    <source>
        <dbReference type="EMBL" id="SKA22335.1"/>
    </source>
</evidence>
<dbReference type="AlphaFoldDB" id="A0A1T4S280"/>
<dbReference type="Pfam" id="PF02230">
    <property type="entry name" value="Abhydrolase_2"/>
    <property type="match status" value="1"/>
</dbReference>
<dbReference type="Gene3D" id="3.40.50.1820">
    <property type="entry name" value="alpha/beta hydrolase"/>
    <property type="match status" value="1"/>
</dbReference>
<dbReference type="InterPro" id="IPR029058">
    <property type="entry name" value="AB_hydrolase_fold"/>
</dbReference>
<proteinExistence type="predicted"/>
<accession>A0A1T4S280</accession>
<evidence type="ECO:0000259" key="1">
    <source>
        <dbReference type="Pfam" id="PF02230"/>
    </source>
</evidence>
<gene>
    <name evidence="2" type="ORF">SAMN02745673_03097</name>
</gene>
<dbReference type="InterPro" id="IPR003140">
    <property type="entry name" value="PLipase/COase/thioEstase"/>
</dbReference>
<dbReference type="OrthoDB" id="9780848at2"/>